<evidence type="ECO:0000313" key="3">
    <source>
        <dbReference type="EMBL" id="PTD31003.1"/>
    </source>
</evidence>
<dbReference type="PANTHER" id="PTHR46333">
    <property type="entry name" value="CYTOKINESIS PROTEIN 3"/>
    <property type="match status" value="1"/>
</dbReference>
<dbReference type="Proteomes" id="UP000241093">
    <property type="component" value="Unassembled WGS sequence"/>
</dbReference>
<dbReference type="GO" id="GO:0005737">
    <property type="term" value="C:cytoplasm"/>
    <property type="evidence" value="ECO:0007669"/>
    <property type="project" value="TreeGrafter"/>
</dbReference>
<feature type="region of interest" description="Disordered" evidence="1">
    <location>
        <begin position="31"/>
        <end position="87"/>
    </location>
</feature>
<dbReference type="PANTHER" id="PTHR46333:SF2">
    <property type="entry name" value="CYTOKINESIS PROTEIN 3"/>
    <property type="match status" value="1"/>
</dbReference>
<protein>
    <recommendedName>
        <fullName evidence="2">Transglutaminase-like domain-containing protein</fullName>
    </recommendedName>
</protein>
<feature type="compositionally biased region" description="Polar residues" evidence="1">
    <location>
        <begin position="71"/>
        <end position="87"/>
    </location>
</feature>
<comment type="caution">
    <text evidence="3">The sequence shown here is derived from an EMBL/GenBank/DDBJ whole genome shotgun (WGS) entry which is preliminary data.</text>
</comment>
<evidence type="ECO:0000313" key="4">
    <source>
        <dbReference type="Proteomes" id="UP000241093"/>
    </source>
</evidence>
<dbReference type="NCBIfam" id="NF045980">
    <property type="entry name" value="MAG6410_fam_LP"/>
    <property type="match status" value="1"/>
</dbReference>
<feature type="compositionally biased region" description="Basic and acidic residues" evidence="1">
    <location>
        <begin position="48"/>
        <end position="70"/>
    </location>
</feature>
<evidence type="ECO:0000259" key="2">
    <source>
        <dbReference type="Pfam" id="PF01841"/>
    </source>
</evidence>
<evidence type="ECO:0000256" key="1">
    <source>
        <dbReference type="SAM" id="MobiDB-lite"/>
    </source>
</evidence>
<dbReference type="RefSeq" id="WP_107669972.1">
    <property type="nucleotide sequence ID" value="NZ_LAUU01000010.1"/>
</dbReference>
<feature type="compositionally biased region" description="Low complexity" evidence="1">
    <location>
        <begin position="31"/>
        <end position="47"/>
    </location>
</feature>
<feature type="domain" description="Transglutaminase-like" evidence="2">
    <location>
        <begin position="257"/>
        <end position="345"/>
    </location>
</feature>
<gene>
    <name evidence="3" type="ORF">MLEAa_6120</name>
</gene>
<dbReference type="EMBL" id="LAUU01000010">
    <property type="protein sequence ID" value="PTD31003.1"/>
    <property type="molecule type" value="Genomic_DNA"/>
</dbReference>
<name>A0A2T4I918_9MOLU</name>
<accession>A0A2T4I918</accession>
<dbReference type="InterPro" id="IPR002931">
    <property type="entry name" value="Transglutaminase-like"/>
</dbReference>
<dbReference type="AlphaFoldDB" id="A0A2T4I918"/>
<dbReference type="Gene3D" id="3.10.620.30">
    <property type="match status" value="1"/>
</dbReference>
<reference evidence="3 4" key="1">
    <citation type="submission" date="2015-04" db="EMBL/GenBank/DDBJ databases">
        <title>Genome sequence of Mycoplasma leachii strain 06049.</title>
        <authorList>
            <person name="Sirand-Pugnet P."/>
            <person name="Breton M."/>
            <person name="Dordet-Frisoni E."/>
            <person name="Baranowski E."/>
            <person name="Barre A."/>
            <person name="Couture C."/>
            <person name="Dupuy V."/>
            <person name="Gaurivaud P."/>
            <person name="Jacob D."/>
            <person name="Lemaitre C."/>
            <person name="Manso-Silvan L."/>
            <person name="Nikolski M."/>
            <person name="Nouvel L.-X."/>
            <person name="Poumarat F."/>
            <person name="Tardy F."/>
            <person name="Thebault P."/>
            <person name="Theil S."/>
            <person name="Citti C."/>
            <person name="Thiaucourt F."/>
            <person name="Blanchard A."/>
        </authorList>
    </citation>
    <scope>NUCLEOTIDE SEQUENCE [LARGE SCALE GENOMIC DNA]</scope>
    <source>
        <strain evidence="3 4">06049</strain>
    </source>
</reference>
<dbReference type="InterPro" id="IPR038765">
    <property type="entry name" value="Papain-like_cys_pep_sf"/>
</dbReference>
<dbReference type="Pfam" id="PF01841">
    <property type="entry name" value="Transglut_core"/>
    <property type="match status" value="1"/>
</dbReference>
<dbReference type="SUPFAM" id="SSF54001">
    <property type="entry name" value="Cysteine proteinases"/>
    <property type="match status" value="1"/>
</dbReference>
<proteinExistence type="predicted"/>
<sequence length="704" mass="80508">MKFLLKLLSIVGSSSLGLTTLSTNYIWKQNNANFSSNNTNTPTNNASDKNKYDESNDINHQDLIDNDSKNDTQATPSSDGINKPTYNQLPINVIHPQQHVEPFLPSNNDFQTIKDKILDTKKTTYNYYSHPNFKIIGNDAPLNSKTQNKLHLKLVDQNNEVVQGVNWYLKDNYSPQEVYKSNTDYEGRVLQLDDDGTLTGLKFNSPDTKNIEIWAEHKGYLFRNVVTVLSEFTSTAKEQEQIALDEVKKITQGWEKYSDYEKILKTYQWITKNINYVERFDSFSADQTAYAGIIEKEAVCTGYTMSFKMFMDHLGIPNKAIEGVVGGVKHIWNLVELDDGWYHIDSTWGRVQGKDKVGLTNYNWFLLNNDDFGSGREFIHPTQNMGTKYRFSKARNFITSLKNVEKIIEKSRLENPDSKVISFQYYGNSIKIEELKKFITDNLNLQIQRDKTEINRNLNRVTFEFKNNIKLIGQNQMQLTVTAEQNRLKIEGLKDGVTLDANNFDIAGAFIRKIENNSNATYVQLGNFNEIGIAKVKASIFKNGYNFDVKEKEFNFNVSRNNKPNAYLEGVDNESVVLKGVNNTIQYRLLYDEWKDVGDRTEIKLDNVGAKFISVRVKPTDAKEASEVQVIHTTKPADLDIKVKYYNGDIIGVDPSMQYCIVGTNNWVDIIGIKIEKPSRGSYEIRVKPQKNSLASDSKIITIN</sequence>
<dbReference type="InterPro" id="IPR052557">
    <property type="entry name" value="CAP/Cytokinesis_protein"/>
</dbReference>
<organism evidence="3 4">
    <name type="scientific">Mycoplasma leachii 06049</name>
    <dbReference type="NCBI Taxonomy" id="1188244"/>
    <lineage>
        <taxon>Bacteria</taxon>
        <taxon>Bacillati</taxon>
        <taxon>Mycoplasmatota</taxon>
        <taxon>Mollicutes</taxon>
        <taxon>Mycoplasmataceae</taxon>
        <taxon>Mycoplasma</taxon>
    </lineage>
</organism>